<evidence type="ECO:0000313" key="2">
    <source>
        <dbReference type="Proteomes" id="UP000242664"/>
    </source>
</evidence>
<dbReference type="EMBL" id="DS267818">
    <property type="protein sequence ID" value="EDN57388.1"/>
    <property type="molecule type" value="Genomic_DNA"/>
</dbReference>
<gene>
    <name evidence="1" type="ORF">VEx25_1332</name>
</gene>
<sequence length="36" mass="3871">MSRLCSKPKAKILHEPLFSPALFCVSPLTKAVGSNV</sequence>
<accession>A0ABM9WVS8</accession>
<dbReference type="Proteomes" id="UP000242664">
    <property type="component" value="Unassembled WGS sequence"/>
</dbReference>
<reference evidence="2" key="1">
    <citation type="submission" date="2006-10" db="EMBL/GenBank/DDBJ databases">
        <authorList>
            <person name="Heidelberg J."/>
            <person name="Sebastian Y."/>
        </authorList>
    </citation>
    <scope>NUCLEOTIDE SEQUENCE [LARGE SCALE GENOMIC DNA]</scope>
    <source>
        <strain evidence="2">EX25</strain>
    </source>
</reference>
<protein>
    <submittedName>
        <fullName evidence="1">Uncharacterized protein</fullName>
    </submittedName>
</protein>
<name>A0ABM9WVS8_VIBAE</name>
<keyword evidence="2" id="KW-1185">Reference proteome</keyword>
<proteinExistence type="predicted"/>
<evidence type="ECO:0000313" key="1">
    <source>
        <dbReference type="EMBL" id="EDN57388.1"/>
    </source>
</evidence>
<organism evidence="1 2">
    <name type="scientific">Vibrio antiquarius (strain Ex25)</name>
    <dbReference type="NCBI Taxonomy" id="150340"/>
    <lineage>
        <taxon>Bacteria</taxon>
        <taxon>Pseudomonadati</taxon>
        <taxon>Pseudomonadota</taxon>
        <taxon>Gammaproteobacteria</taxon>
        <taxon>Vibrionales</taxon>
        <taxon>Vibrionaceae</taxon>
        <taxon>Vibrio</taxon>
        <taxon>Vibrio diabolicus subgroup</taxon>
    </lineage>
</organism>